<organism evidence="1">
    <name type="scientific">Malaco herpesvirus 4</name>
    <dbReference type="NCBI Taxonomy" id="3031800"/>
    <lineage>
        <taxon>Viruses</taxon>
        <taxon>Duplodnaviria</taxon>
        <taxon>Heunggongvirae</taxon>
        <taxon>Peploviricota</taxon>
        <taxon>Herviviricetes</taxon>
        <taxon>Herpesvirales</taxon>
        <taxon>Malacoherpesviridae</taxon>
    </lineage>
</organism>
<dbReference type="EMBL" id="BK063082">
    <property type="protein sequence ID" value="DBA11678.1"/>
    <property type="molecule type" value="Genomic_DNA"/>
</dbReference>
<reference evidence="1" key="1">
    <citation type="journal article" date="2023" name="Front. Mar. Sci.">
        <title>Tracing the invertebrate herpesviruses in the global sequence datasets.</title>
        <authorList>
            <person name="Rosani U."/>
            <person name="Gaia M."/>
            <person name="Delmont T.O."/>
            <person name="Krupovic M."/>
        </authorList>
    </citation>
    <scope>NUCLEOTIDE SEQUENCE</scope>
    <source>
        <strain evidence="1">MalacoHV4/Med/2018 155</strain>
    </source>
</reference>
<name>A0AA48P7P7_9VIRU</name>
<proteinExistence type="predicted"/>
<reference evidence="1" key="2">
    <citation type="submission" date="2023-01" db="EMBL/GenBank/DDBJ databases">
        <authorList>
            <person name="Rosani U."/>
            <person name="Delmont T.O."/>
            <person name="Gaia M."/>
            <person name="Krupovic M."/>
        </authorList>
    </citation>
    <scope>NUCLEOTIDE SEQUENCE</scope>
    <source>
        <strain evidence="1">MalacoHV4/Med/2018 155</strain>
    </source>
</reference>
<evidence type="ECO:0000313" key="1">
    <source>
        <dbReference type="EMBL" id="DBA11678.1"/>
    </source>
</evidence>
<accession>A0AA48P7P7</accession>
<sequence length="107" mass="11825">MFLPYASNNIRFKLSTFFTVNAYTHDFEYSDAIVSMSARPSCTSSMKSFMVIVANVCSKLSFVHLFACSRATVAVEHGINGRFSKTPTVEPCLPAVIPLNADNKLHL</sequence>
<protein>
    <submittedName>
        <fullName evidence="1">ORF64</fullName>
    </submittedName>
</protein>